<dbReference type="Proteomes" id="UP000323000">
    <property type="component" value="Chromosome 4"/>
</dbReference>
<evidence type="ECO:0000259" key="1">
    <source>
        <dbReference type="SMART" id="SM00329"/>
    </source>
</evidence>
<dbReference type="InterPro" id="IPR001124">
    <property type="entry name" value="Lipid-bd_serum_glycop_C"/>
</dbReference>
<dbReference type="GO" id="GO:0008289">
    <property type="term" value="F:lipid binding"/>
    <property type="evidence" value="ECO:0007669"/>
    <property type="project" value="InterPro"/>
</dbReference>
<dbReference type="AlphaFoldDB" id="A0A5C7I6H3"/>
<name>A0A5C7I6H3_9ROSI</name>
<dbReference type="SUPFAM" id="SSF55394">
    <property type="entry name" value="Bactericidal permeability-increasing protein, BPI"/>
    <property type="match status" value="1"/>
</dbReference>
<keyword evidence="3" id="KW-1185">Reference proteome</keyword>
<organism evidence="2 3">
    <name type="scientific">Acer yangbiense</name>
    <dbReference type="NCBI Taxonomy" id="1000413"/>
    <lineage>
        <taxon>Eukaryota</taxon>
        <taxon>Viridiplantae</taxon>
        <taxon>Streptophyta</taxon>
        <taxon>Embryophyta</taxon>
        <taxon>Tracheophyta</taxon>
        <taxon>Spermatophyta</taxon>
        <taxon>Magnoliopsida</taxon>
        <taxon>eudicotyledons</taxon>
        <taxon>Gunneridae</taxon>
        <taxon>Pentapetalae</taxon>
        <taxon>rosids</taxon>
        <taxon>malvids</taxon>
        <taxon>Sapindales</taxon>
        <taxon>Sapindaceae</taxon>
        <taxon>Hippocastanoideae</taxon>
        <taxon>Acereae</taxon>
        <taxon>Acer</taxon>
    </lineage>
</organism>
<dbReference type="InterPro" id="IPR045897">
    <property type="entry name" value="BPI/LBP_pln"/>
</dbReference>
<reference evidence="3" key="1">
    <citation type="journal article" date="2019" name="Gigascience">
        <title>De novo genome assembly of the endangered Acer yangbiense, a plant species with extremely small populations endemic to Yunnan Province, China.</title>
        <authorList>
            <person name="Yang J."/>
            <person name="Wariss H.M."/>
            <person name="Tao L."/>
            <person name="Zhang R."/>
            <person name="Yun Q."/>
            <person name="Hollingsworth P."/>
            <person name="Dao Z."/>
            <person name="Luo G."/>
            <person name="Guo H."/>
            <person name="Ma Y."/>
            <person name="Sun W."/>
        </authorList>
    </citation>
    <scope>NUCLEOTIDE SEQUENCE [LARGE SCALE GENOMIC DNA]</scope>
    <source>
        <strain evidence="3">cv. Malutang</strain>
    </source>
</reference>
<comment type="caution">
    <text evidence="2">The sequence shown here is derived from an EMBL/GenBank/DDBJ whole genome shotgun (WGS) entry which is preliminary data.</text>
</comment>
<dbReference type="OrthoDB" id="10255543at2759"/>
<evidence type="ECO:0000313" key="2">
    <source>
        <dbReference type="EMBL" id="TXG64734.1"/>
    </source>
</evidence>
<dbReference type="SMART" id="SM00329">
    <property type="entry name" value="BPI2"/>
    <property type="match status" value="1"/>
</dbReference>
<dbReference type="Pfam" id="PF02886">
    <property type="entry name" value="LBP_BPI_CETP_C"/>
    <property type="match status" value="1"/>
</dbReference>
<accession>A0A5C7I6H3</accession>
<protein>
    <recommendedName>
        <fullName evidence="1">Lipid-binding serum glycoprotein C-terminal domain-containing protein</fullName>
    </recommendedName>
</protein>
<dbReference type="PANTHER" id="PTHR46801">
    <property type="entry name" value="OS06G0309200 PROTEIN"/>
    <property type="match status" value="1"/>
</dbReference>
<proteinExistence type="predicted"/>
<gene>
    <name evidence="2" type="ORF">EZV62_011728</name>
</gene>
<feature type="domain" description="Lipid-binding serum glycoprotein C-terminal" evidence="1">
    <location>
        <begin position="26"/>
        <end position="232"/>
    </location>
</feature>
<evidence type="ECO:0000313" key="3">
    <source>
        <dbReference type="Proteomes" id="UP000323000"/>
    </source>
</evidence>
<dbReference type="EMBL" id="VAHF01000004">
    <property type="protein sequence ID" value="TXG64734.1"/>
    <property type="molecule type" value="Genomic_DNA"/>
</dbReference>
<dbReference type="InterPro" id="IPR017943">
    <property type="entry name" value="Bactericidal_perm-incr_a/b_dom"/>
</dbReference>
<dbReference type="Gene3D" id="3.15.20.10">
    <property type="entry name" value="Bactericidal permeability-increasing protein, domain 2"/>
    <property type="match status" value="1"/>
</dbReference>
<sequence>MGYLQQGKNFLFPYHLKNLQPSVLCPDQSKMLGISQDEAVLYYDNVMLHIHVSYSRTEFMQWIVDKVPDQSLLNTAGWRFIIPQLYKKYPKDDMNLNISLSSPPVVRISEHNIDATAYVDLIIDVLEADKVIPVVIRGSGSVKILGNKLGGSVKLNDFTMSLKWSQIGNLHMNLIQPIMWTAIQTVFLPYLNAHLGQGFPLPIIHGFTLKNGEIICSNSGITICSDVMYTPSRMVKSYAQIPVSRFAAM</sequence>
<dbReference type="PANTHER" id="PTHR46801:SF6">
    <property type="entry name" value="LIPID-BINDING SERUM GLYCOPROTEIN C-TERMINAL DOMAIN-CONTAINING PROTEIN"/>
    <property type="match status" value="1"/>
</dbReference>